<dbReference type="Proteomes" id="UP001620597">
    <property type="component" value="Unassembled WGS sequence"/>
</dbReference>
<proteinExistence type="inferred from homology"/>
<keyword evidence="2 4" id="KW-0560">Oxidoreductase</keyword>
<keyword evidence="8" id="KW-1185">Reference proteome</keyword>
<dbReference type="InterPro" id="IPR036291">
    <property type="entry name" value="NAD(P)-bd_dom_sf"/>
</dbReference>
<keyword evidence="3" id="KW-0520">NAD</keyword>
<accession>A0ABW8NJF7</accession>
<dbReference type="Gene3D" id="3.40.50.720">
    <property type="entry name" value="NAD(P)-binding Rossmann-like Domain"/>
    <property type="match status" value="2"/>
</dbReference>
<dbReference type="Pfam" id="PF02826">
    <property type="entry name" value="2-Hacid_dh_C"/>
    <property type="match status" value="1"/>
</dbReference>
<feature type="domain" description="D-isomer specific 2-hydroxyacid dehydrogenase catalytic" evidence="5">
    <location>
        <begin position="10"/>
        <end position="304"/>
    </location>
</feature>
<dbReference type="SUPFAM" id="SSF52283">
    <property type="entry name" value="Formate/glycerate dehydrogenase catalytic domain-like"/>
    <property type="match status" value="1"/>
</dbReference>
<dbReference type="PANTHER" id="PTHR43761">
    <property type="entry name" value="D-ISOMER SPECIFIC 2-HYDROXYACID DEHYDROGENASE FAMILY PROTEIN (AFU_ORTHOLOGUE AFUA_1G13630)"/>
    <property type="match status" value="1"/>
</dbReference>
<dbReference type="InterPro" id="IPR006140">
    <property type="entry name" value="D-isomer_DH_NAD-bd"/>
</dbReference>
<reference evidence="7 8" key="1">
    <citation type="submission" date="2024-03" db="EMBL/GenBank/DDBJ databases">
        <title>High-quality draft genome sequence of Oceanobacter sp. wDCs-4.</title>
        <authorList>
            <person name="Dong C."/>
        </authorList>
    </citation>
    <scope>NUCLEOTIDE SEQUENCE [LARGE SCALE GENOMIC DNA]</scope>
    <source>
        <strain evidence="8">wDCs-4</strain>
    </source>
</reference>
<dbReference type="InterPro" id="IPR006139">
    <property type="entry name" value="D-isomer_2_OHA_DH_cat_dom"/>
</dbReference>
<comment type="caution">
    <text evidence="7">The sequence shown here is derived from an EMBL/GenBank/DDBJ whole genome shotgun (WGS) entry which is preliminary data.</text>
</comment>
<dbReference type="Pfam" id="PF00389">
    <property type="entry name" value="2-Hacid_dh"/>
    <property type="match status" value="1"/>
</dbReference>
<evidence type="ECO:0000259" key="5">
    <source>
        <dbReference type="Pfam" id="PF00389"/>
    </source>
</evidence>
<evidence type="ECO:0000259" key="6">
    <source>
        <dbReference type="Pfam" id="PF02826"/>
    </source>
</evidence>
<comment type="similarity">
    <text evidence="1 4">Belongs to the D-isomer specific 2-hydroxyacid dehydrogenase family.</text>
</comment>
<dbReference type="InterPro" id="IPR050418">
    <property type="entry name" value="D-iso_2-hydroxyacid_DH_PdxB"/>
</dbReference>
<dbReference type="SUPFAM" id="SSF51735">
    <property type="entry name" value="NAD(P)-binding Rossmann-fold domains"/>
    <property type="match status" value="1"/>
</dbReference>
<gene>
    <name evidence="7" type="ORF">WG929_11270</name>
</gene>
<dbReference type="EMBL" id="JBBKTX010000012">
    <property type="protein sequence ID" value="MFK4752991.1"/>
    <property type="molecule type" value="Genomic_DNA"/>
</dbReference>
<sequence length="310" mass="33243">MKAVFLDADTLNDVDLTPIRDCVSELTVYGTTSPAELHQHIGDAELIITNKVRIPAEVMAGKKGILIVATGLNNVDLEAARQLQLPVLNVQNYGTASVAQHTLMLLLALAARLPLYQQDLSAGAWQQSPFFCLLNHPTLELTNKRLILVGEGTLGRAVARLAEAFGLQVEFAARPGQAKDPRPTLNSLLPTADLLSFHCPLTEHTRHLLNADNLAQIKPGCLVVNCARGSIIDEEAALNALQQGQLGGLAVDVLPTEPPVAGHPLLQALNTGLNLMVTPHNAWISPPARQNIVQLTAANIRQLSAADQSR</sequence>
<organism evidence="7 8">
    <name type="scientific">Oceanobacter antarcticus</name>
    <dbReference type="NCBI Taxonomy" id="3133425"/>
    <lineage>
        <taxon>Bacteria</taxon>
        <taxon>Pseudomonadati</taxon>
        <taxon>Pseudomonadota</taxon>
        <taxon>Gammaproteobacteria</taxon>
        <taxon>Oceanospirillales</taxon>
        <taxon>Oceanospirillaceae</taxon>
        <taxon>Oceanobacter</taxon>
    </lineage>
</organism>
<evidence type="ECO:0000256" key="4">
    <source>
        <dbReference type="RuleBase" id="RU003719"/>
    </source>
</evidence>
<name>A0ABW8NJF7_9GAMM</name>
<evidence type="ECO:0000256" key="2">
    <source>
        <dbReference type="ARBA" id="ARBA00023002"/>
    </source>
</evidence>
<evidence type="ECO:0000313" key="8">
    <source>
        <dbReference type="Proteomes" id="UP001620597"/>
    </source>
</evidence>
<dbReference type="PANTHER" id="PTHR43761:SF1">
    <property type="entry name" value="D-ISOMER SPECIFIC 2-HYDROXYACID DEHYDROGENASE CATALYTIC DOMAIN-CONTAINING PROTEIN-RELATED"/>
    <property type="match status" value="1"/>
</dbReference>
<evidence type="ECO:0000256" key="1">
    <source>
        <dbReference type="ARBA" id="ARBA00005854"/>
    </source>
</evidence>
<feature type="domain" description="D-isomer specific 2-hydroxyacid dehydrogenase NAD-binding" evidence="6">
    <location>
        <begin position="103"/>
        <end position="282"/>
    </location>
</feature>
<dbReference type="RefSeq" id="WP_416206099.1">
    <property type="nucleotide sequence ID" value="NZ_JBBKTX010000012.1"/>
</dbReference>
<evidence type="ECO:0000256" key="3">
    <source>
        <dbReference type="ARBA" id="ARBA00023027"/>
    </source>
</evidence>
<evidence type="ECO:0000313" key="7">
    <source>
        <dbReference type="EMBL" id="MFK4752991.1"/>
    </source>
</evidence>
<protein>
    <submittedName>
        <fullName evidence="7">NAD(P)-dependent oxidoreductase</fullName>
    </submittedName>
</protein>